<feature type="transmembrane region" description="Helical" evidence="2">
    <location>
        <begin position="6"/>
        <end position="25"/>
    </location>
</feature>
<sequence length="57" mass="6493">MAEGAFLLVVLLVAVGAPLLLYVLVRAEHDQRSTMDRRDAERAARRDTREDSETRRP</sequence>
<proteinExistence type="predicted"/>
<dbReference type="Proteomes" id="UP001597085">
    <property type="component" value="Unassembled WGS sequence"/>
</dbReference>
<dbReference type="EMBL" id="JBHUDK010000019">
    <property type="protein sequence ID" value="MFD1600964.1"/>
    <property type="molecule type" value="Genomic_DNA"/>
</dbReference>
<gene>
    <name evidence="3" type="ORF">ACFSBX_18685</name>
</gene>
<dbReference type="AlphaFoldDB" id="A0ABD6CU56"/>
<name>A0ABD6CU56_9EURY</name>
<organism evidence="3 4">
    <name type="scientific">Halobellus rarus</name>
    <dbReference type="NCBI Taxonomy" id="1126237"/>
    <lineage>
        <taxon>Archaea</taxon>
        <taxon>Methanobacteriati</taxon>
        <taxon>Methanobacteriota</taxon>
        <taxon>Stenosarchaea group</taxon>
        <taxon>Halobacteria</taxon>
        <taxon>Halobacteriales</taxon>
        <taxon>Haloferacaceae</taxon>
        <taxon>Halobellus</taxon>
    </lineage>
</organism>
<evidence type="ECO:0000313" key="3">
    <source>
        <dbReference type="EMBL" id="MFD1600964.1"/>
    </source>
</evidence>
<reference evidence="3 4" key="1">
    <citation type="journal article" date="2019" name="Int. J. Syst. Evol. Microbiol.">
        <title>The Global Catalogue of Microorganisms (GCM) 10K type strain sequencing project: providing services to taxonomists for standard genome sequencing and annotation.</title>
        <authorList>
            <consortium name="The Broad Institute Genomics Platform"/>
            <consortium name="The Broad Institute Genome Sequencing Center for Infectious Disease"/>
            <person name="Wu L."/>
            <person name="Ma J."/>
        </authorList>
    </citation>
    <scope>NUCLEOTIDE SEQUENCE [LARGE SCALE GENOMIC DNA]</scope>
    <source>
        <strain evidence="3 4">CGMCC 1.12121</strain>
    </source>
</reference>
<evidence type="ECO:0000256" key="1">
    <source>
        <dbReference type="SAM" id="MobiDB-lite"/>
    </source>
</evidence>
<keyword evidence="4" id="KW-1185">Reference proteome</keyword>
<comment type="caution">
    <text evidence="3">The sequence shown here is derived from an EMBL/GenBank/DDBJ whole genome shotgun (WGS) entry which is preliminary data.</text>
</comment>
<keyword evidence="2" id="KW-1133">Transmembrane helix</keyword>
<keyword evidence="2" id="KW-0472">Membrane</keyword>
<evidence type="ECO:0008006" key="5">
    <source>
        <dbReference type="Google" id="ProtNLM"/>
    </source>
</evidence>
<dbReference type="Pfam" id="PF26467">
    <property type="entry name" value="DUF8143"/>
    <property type="match status" value="1"/>
</dbReference>
<dbReference type="RefSeq" id="WP_256422804.1">
    <property type="nucleotide sequence ID" value="NZ_JANHDI010000015.1"/>
</dbReference>
<evidence type="ECO:0000313" key="4">
    <source>
        <dbReference type="Proteomes" id="UP001597085"/>
    </source>
</evidence>
<protein>
    <recommendedName>
        <fullName evidence="5">Preprotein translocase subunit TatA</fullName>
    </recommendedName>
</protein>
<accession>A0ABD6CU56</accession>
<keyword evidence="2" id="KW-0812">Transmembrane</keyword>
<feature type="region of interest" description="Disordered" evidence="1">
    <location>
        <begin position="30"/>
        <end position="57"/>
    </location>
</feature>
<dbReference type="InterPro" id="IPR058456">
    <property type="entry name" value="DUF8143"/>
</dbReference>
<evidence type="ECO:0000256" key="2">
    <source>
        <dbReference type="SAM" id="Phobius"/>
    </source>
</evidence>